<dbReference type="PANTHER" id="PTHR19327:SF0">
    <property type="entry name" value="GOLGIN SUBFAMILY A MEMBER 4"/>
    <property type="match status" value="1"/>
</dbReference>
<reference evidence="7" key="1">
    <citation type="submission" date="2021-01" db="EMBL/GenBank/DDBJ databases">
        <authorList>
            <consortium name="Genoscope - CEA"/>
            <person name="William W."/>
        </authorList>
    </citation>
    <scope>NUCLEOTIDE SEQUENCE</scope>
</reference>
<dbReference type="PANTHER" id="PTHR19327">
    <property type="entry name" value="GOLGIN"/>
    <property type="match status" value="1"/>
</dbReference>
<dbReference type="InterPro" id="IPR004166">
    <property type="entry name" value="a-kinase_dom"/>
</dbReference>
<accession>A0A8S1M2Z1</accession>
<dbReference type="OrthoDB" id="301415at2759"/>
<sequence length="960" mass="114982">MSQIEFVLPNGNIRTYEIKNQDQDQVYYRNISKDLKLDCPEEFVGVYDLTEKNLVSKFYHKLLPERQYKLFYMNQAINTINGFEQKFLKSNEENKKLQVEIGEIKKRQEAEIQEITIRQEAKIKEIQAMNHSNREVQEKLKEAEKELKEAEKELKVRQDKIKDLLEDKKKLQYDLQQNNSLQEVQKKDMDKQLQEKKDEIKNLTEQCQRQAQDIENHLRAFNWERQSKQQVIEQFNKYQQDAQIYIQKWQQYGAQLEYEKKQIESDKIESEQNYNRLKRKYDQLENDLRQQKDSYTQLDNEKQNLETSVSNLKREIKNQQFKQNQELNEKKIQYDLICNEISELKGEKEKINSKLISQTNRVRQLQEELNQHQDVHQNVGQQQAEQFQTLQRKLTSALAEKEELQEQKENFQQKITELQNNLNKQKTENSNLINQLNTLEHKLRSVQEELNQDLNNKLKQIDQYKFQIENLSKTKNCEMEEYYQKQQDDQKRWQSKEQNLENEILRLKGELEKSIKEKHTLQQKAEEERKALQHQINESDSKMVEKEKELVAIQNAAIVPVYQFRIQRLVEQVPREYNKEIEFAIEQMMLDKVNLGQFLKDKQAQCKEQDFKLFQAKLNRRAENTLYNISDQDYRRIVDLSDIGDISGVYCQVPVQSSEQALDKYFLFKCTKCPNKKQLEGKIFGIKQCKKQDAEELETKETAIDNSLATLITQDFMNKFIKELRDQKAQNILEFKFRDQYILETKKHFKQYLQEIIQNQQIMNEGIKNFVTFIQALNDDQSNEFYDYIKEYQIDKAQPKDGNIIQAYLKIQKDNRLEQIYKNFNPDNIKKQLNHFVDYIGGNMKEMPLQLFYTIQEIEMKPDFKKFNGGHLRFETCQQGKFLSAFTYYSIIRSQRQLCISHLQGVDNLLYDPLVSTYDGFLDKLDQGYNEIRTMESKFLSETNLNKGIEYMKALGIKWS</sequence>
<feature type="coiled-coil region" evidence="4">
    <location>
        <begin position="260"/>
        <end position="322"/>
    </location>
</feature>
<gene>
    <name evidence="7" type="ORF">PSON_ATCC_30995.1.T0300055</name>
</gene>
<evidence type="ECO:0000259" key="6">
    <source>
        <dbReference type="Pfam" id="PF02816"/>
    </source>
</evidence>
<protein>
    <recommendedName>
        <fullName evidence="6">Alpha-type protein kinase domain-containing protein</fullName>
    </recommendedName>
</protein>
<keyword evidence="3" id="KW-0418">Kinase</keyword>
<evidence type="ECO:0000256" key="4">
    <source>
        <dbReference type="SAM" id="Coils"/>
    </source>
</evidence>
<keyword evidence="4" id="KW-0175">Coiled coil</keyword>
<organism evidence="7 8">
    <name type="scientific">Paramecium sonneborni</name>
    <dbReference type="NCBI Taxonomy" id="65129"/>
    <lineage>
        <taxon>Eukaryota</taxon>
        <taxon>Sar</taxon>
        <taxon>Alveolata</taxon>
        <taxon>Ciliophora</taxon>
        <taxon>Intramacronucleata</taxon>
        <taxon>Oligohymenophorea</taxon>
        <taxon>Peniculida</taxon>
        <taxon>Parameciidae</taxon>
        <taxon>Paramecium</taxon>
    </lineage>
</organism>
<evidence type="ECO:0000313" key="8">
    <source>
        <dbReference type="Proteomes" id="UP000692954"/>
    </source>
</evidence>
<dbReference type="GO" id="GO:0004674">
    <property type="term" value="F:protein serine/threonine kinase activity"/>
    <property type="evidence" value="ECO:0007669"/>
    <property type="project" value="UniProtKB-KW"/>
</dbReference>
<evidence type="ECO:0000256" key="5">
    <source>
        <dbReference type="SAM" id="MobiDB-lite"/>
    </source>
</evidence>
<dbReference type="Pfam" id="PF02816">
    <property type="entry name" value="Alpha_kinase"/>
    <property type="match status" value="1"/>
</dbReference>
<keyword evidence="2" id="KW-0808">Transferase</keyword>
<evidence type="ECO:0000256" key="2">
    <source>
        <dbReference type="ARBA" id="ARBA00022679"/>
    </source>
</evidence>
<keyword evidence="1" id="KW-0723">Serine/threonine-protein kinase</keyword>
<feature type="coiled-coil region" evidence="4">
    <location>
        <begin position="126"/>
        <end position="220"/>
    </location>
</feature>
<evidence type="ECO:0000313" key="7">
    <source>
        <dbReference type="EMBL" id="CAD8072962.1"/>
    </source>
</evidence>
<feature type="domain" description="Alpha-type protein kinase" evidence="6">
    <location>
        <begin position="799"/>
        <end position="934"/>
    </location>
</feature>
<evidence type="ECO:0000256" key="1">
    <source>
        <dbReference type="ARBA" id="ARBA00022527"/>
    </source>
</evidence>
<comment type="caution">
    <text evidence="7">The sequence shown here is derived from an EMBL/GenBank/DDBJ whole genome shotgun (WGS) entry which is preliminary data.</text>
</comment>
<proteinExistence type="predicted"/>
<evidence type="ECO:0000256" key="3">
    <source>
        <dbReference type="ARBA" id="ARBA00022777"/>
    </source>
</evidence>
<dbReference type="EMBL" id="CAJJDN010000030">
    <property type="protein sequence ID" value="CAD8072962.1"/>
    <property type="molecule type" value="Genomic_DNA"/>
</dbReference>
<feature type="region of interest" description="Disordered" evidence="5">
    <location>
        <begin position="520"/>
        <end position="539"/>
    </location>
</feature>
<name>A0A8S1M2Z1_9CILI</name>
<dbReference type="GO" id="GO:0005524">
    <property type="term" value="F:ATP binding"/>
    <property type="evidence" value="ECO:0007669"/>
    <property type="project" value="InterPro"/>
</dbReference>
<dbReference type="Proteomes" id="UP000692954">
    <property type="component" value="Unassembled WGS sequence"/>
</dbReference>
<dbReference type="AlphaFoldDB" id="A0A8S1M2Z1"/>
<keyword evidence="8" id="KW-1185">Reference proteome</keyword>